<name>A0A5C5G0F7_9BASI</name>
<proteinExistence type="predicted"/>
<feature type="compositionally biased region" description="Low complexity" evidence="1">
    <location>
        <begin position="214"/>
        <end position="227"/>
    </location>
</feature>
<feature type="region of interest" description="Disordered" evidence="1">
    <location>
        <begin position="51"/>
        <end position="152"/>
    </location>
</feature>
<comment type="caution">
    <text evidence="2">The sequence shown here is derived from an EMBL/GenBank/DDBJ whole genome shotgun (WGS) entry which is preliminary data.</text>
</comment>
<feature type="compositionally biased region" description="Basic residues" evidence="1">
    <location>
        <begin position="232"/>
        <end position="248"/>
    </location>
</feature>
<evidence type="ECO:0000256" key="1">
    <source>
        <dbReference type="SAM" id="MobiDB-lite"/>
    </source>
</evidence>
<evidence type="ECO:0000313" key="3">
    <source>
        <dbReference type="Proteomes" id="UP000311382"/>
    </source>
</evidence>
<feature type="compositionally biased region" description="Low complexity" evidence="1">
    <location>
        <begin position="249"/>
        <end position="263"/>
    </location>
</feature>
<gene>
    <name evidence="2" type="ORF">DMC30DRAFT_128778</name>
</gene>
<dbReference type="AlphaFoldDB" id="A0A5C5G0F7"/>
<reference evidence="2 3" key="1">
    <citation type="submission" date="2019-03" db="EMBL/GenBank/DDBJ databases">
        <title>Rhodosporidium diobovatum UCD-FST 08-225 genome sequencing, assembly, and annotation.</title>
        <authorList>
            <person name="Fakankun I.U."/>
            <person name="Fristensky B."/>
            <person name="Levin D.B."/>
        </authorList>
    </citation>
    <scope>NUCLEOTIDE SEQUENCE [LARGE SCALE GENOMIC DNA]</scope>
    <source>
        <strain evidence="2 3">UCD-FST 08-225</strain>
    </source>
</reference>
<organism evidence="2 3">
    <name type="scientific">Rhodotorula diobovata</name>
    <dbReference type="NCBI Taxonomy" id="5288"/>
    <lineage>
        <taxon>Eukaryota</taxon>
        <taxon>Fungi</taxon>
        <taxon>Dikarya</taxon>
        <taxon>Basidiomycota</taxon>
        <taxon>Pucciniomycotina</taxon>
        <taxon>Microbotryomycetes</taxon>
        <taxon>Sporidiobolales</taxon>
        <taxon>Sporidiobolaceae</taxon>
        <taxon>Rhodotorula</taxon>
    </lineage>
</organism>
<feature type="compositionally biased region" description="Low complexity" evidence="1">
    <location>
        <begin position="51"/>
        <end position="62"/>
    </location>
</feature>
<feature type="region of interest" description="Disordered" evidence="1">
    <location>
        <begin position="214"/>
        <end position="263"/>
    </location>
</feature>
<dbReference type="Proteomes" id="UP000311382">
    <property type="component" value="Unassembled WGS sequence"/>
</dbReference>
<dbReference type="EMBL" id="SOZI01000022">
    <property type="protein sequence ID" value="TNY22610.1"/>
    <property type="molecule type" value="Genomic_DNA"/>
</dbReference>
<keyword evidence="3" id="KW-1185">Reference proteome</keyword>
<feature type="compositionally biased region" description="Low complexity" evidence="1">
    <location>
        <begin position="134"/>
        <end position="147"/>
    </location>
</feature>
<protein>
    <submittedName>
        <fullName evidence="2">Uncharacterized protein</fullName>
    </submittedName>
</protein>
<sequence length="263" mass="28211">MVEVAHSRRVEVGLSLAARLDLFPFTRHRPSPLPGPPESWLTSSRAVTLPRPLSRLSTPSRPASRRSRPLLPLPPTARATRHRLRHPPPSTLPSLACTTGLSASRSSATNPPTQGATSQHSCARSTSRSRSRAAQRPARAPTAQRSSPCSKPCAGCSTGCSSECLTGTRATRQCVVGGASSWRSYWASKVTFATTTSAIGAVTRRSSPTVCSLPSTCTSRWSASSSRPPRPSPRRRARRSTRRARRPCRATPSTPCSASSPRR</sequence>
<accession>A0A5C5G0F7</accession>
<evidence type="ECO:0000313" key="2">
    <source>
        <dbReference type="EMBL" id="TNY22610.1"/>
    </source>
</evidence>
<feature type="compositionally biased region" description="Polar residues" evidence="1">
    <location>
        <begin position="92"/>
        <end position="122"/>
    </location>
</feature>